<dbReference type="PANTHER" id="PTHR30292:SF0">
    <property type="entry name" value="5-OXOPROLINASE SUBUNIT A"/>
    <property type="match status" value="1"/>
</dbReference>
<dbReference type="InterPro" id="IPR011330">
    <property type="entry name" value="Glyco_hydro/deAcase_b/a-brl"/>
</dbReference>
<proteinExistence type="predicted"/>
<dbReference type="EMBL" id="UINC01013244">
    <property type="protein sequence ID" value="SVA57358.1"/>
    <property type="molecule type" value="Genomic_DNA"/>
</dbReference>
<dbReference type="CDD" id="cd10801">
    <property type="entry name" value="LamB_YcsF_like_1"/>
    <property type="match status" value="1"/>
</dbReference>
<feature type="non-terminal residue" evidence="1">
    <location>
        <position position="234"/>
    </location>
</feature>
<evidence type="ECO:0000313" key="1">
    <source>
        <dbReference type="EMBL" id="SVA57358.1"/>
    </source>
</evidence>
<dbReference type="AlphaFoldDB" id="A0A381WYK8"/>
<protein>
    <recommendedName>
        <fullName evidence="2">LamB/YcsF family protein</fullName>
    </recommendedName>
</protein>
<dbReference type="Gene3D" id="3.20.20.370">
    <property type="entry name" value="Glycoside hydrolase/deacetylase"/>
    <property type="match status" value="1"/>
</dbReference>
<gene>
    <name evidence="1" type="ORF">METZ01_LOCUS110212</name>
</gene>
<dbReference type="InterPro" id="IPR005501">
    <property type="entry name" value="LamB/YcsF/PxpA-like"/>
</dbReference>
<accession>A0A381WYK8</accession>
<dbReference type="SUPFAM" id="SSF88713">
    <property type="entry name" value="Glycoside hydrolase/deacetylase"/>
    <property type="match status" value="1"/>
</dbReference>
<dbReference type="NCBIfam" id="NF003816">
    <property type="entry name" value="PRK05406.1-5"/>
    <property type="match status" value="1"/>
</dbReference>
<dbReference type="NCBIfam" id="NF003814">
    <property type="entry name" value="PRK05406.1-3"/>
    <property type="match status" value="1"/>
</dbReference>
<evidence type="ECO:0008006" key="2">
    <source>
        <dbReference type="Google" id="ProtNLM"/>
    </source>
</evidence>
<dbReference type="GO" id="GO:0005975">
    <property type="term" value="P:carbohydrate metabolic process"/>
    <property type="evidence" value="ECO:0007669"/>
    <property type="project" value="InterPro"/>
</dbReference>
<sequence>MDINCDMGEILRLLKNNVYSDLMDHVTSINLACGGHAGDVSMMRELVRIAKRKNVRIGAHPSYPDRENFGRLELEMDPEELLRSICEQVRSLIRVAEEESVSITHIKPHGALYNQAAKDTHLARVIGNAVDRVAPDLDIMCLSGSLMVKILEDMGLKVVQEAFADRTYERDGGLRDRGSDRALITDPQKAADQARSIIEDKKIITFDGSEISLEAQTLCVHSDTPNAIAIAREV</sequence>
<name>A0A381WYK8_9ZZZZ</name>
<dbReference type="Pfam" id="PF03746">
    <property type="entry name" value="LamB_YcsF"/>
    <property type="match status" value="1"/>
</dbReference>
<organism evidence="1">
    <name type="scientific">marine metagenome</name>
    <dbReference type="NCBI Taxonomy" id="408172"/>
    <lineage>
        <taxon>unclassified sequences</taxon>
        <taxon>metagenomes</taxon>
        <taxon>ecological metagenomes</taxon>
    </lineage>
</organism>
<dbReference type="PANTHER" id="PTHR30292">
    <property type="entry name" value="UNCHARACTERIZED PROTEIN YBGL-RELATED"/>
    <property type="match status" value="1"/>
</dbReference>
<reference evidence="1" key="1">
    <citation type="submission" date="2018-05" db="EMBL/GenBank/DDBJ databases">
        <authorList>
            <person name="Lanie J.A."/>
            <person name="Ng W.-L."/>
            <person name="Kazmierczak K.M."/>
            <person name="Andrzejewski T.M."/>
            <person name="Davidsen T.M."/>
            <person name="Wayne K.J."/>
            <person name="Tettelin H."/>
            <person name="Glass J.I."/>
            <person name="Rusch D."/>
            <person name="Podicherti R."/>
            <person name="Tsui H.-C.T."/>
            <person name="Winkler M.E."/>
        </authorList>
    </citation>
    <scope>NUCLEOTIDE SEQUENCE</scope>
</reference>